<name>W4ETU7_9BACL</name>
<dbReference type="EMBL" id="ASQA01000029">
    <property type="protein sequence ID" value="ETT83955.1"/>
    <property type="molecule type" value="Genomic_DNA"/>
</dbReference>
<sequence length="183" mass="21159">MNRFILLVLMYTVICGVFNGKVYASSNCQPRTIEESYLEIGYKSVDAALRDFEHHYKQDLQLPLRVPPVVFTHVFARSYNGDSGSDLFEMEYINEQSSENSFLTIVGEKDKFKITEKELIKEFRLKDGNTAYFLSIRGPDSVRGSNLLVFEKDNLQYRFSIDKRISDKITPEILVQIANSIDY</sequence>
<comment type="caution">
    <text evidence="1">The sequence shown here is derived from an EMBL/GenBank/DDBJ whole genome shotgun (WGS) entry which is preliminary data.</text>
</comment>
<dbReference type="Proteomes" id="UP000019062">
    <property type="component" value="Unassembled WGS sequence"/>
</dbReference>
<dbReference type="AlphaFoldDB" id="W4ETU7"/>
<keyword evidence="2" id="KW-1185">Reference proteome</keyword>
<accession>W4ETU7</accession>
<dbReference type="RefSeq" id="WP_038185851.1">
    <property type="nucleotide sequence ID" value="NZ_ASQA01000029.1"/>
</dbReference>
<proteinExistence type="predicted"/>
<evidence type="ECO:0000313" key="2">
    <source>
        <dbReference type="Proteomes" id="UP000019062"/>
    </source>
</evidence>
<evidence type="ECO:0000313" key="1">
    <source>
        <dbReference type="EMBL" id="ETT83955.1"/>
    </source>
</evidence>
<organism evidence="1 2">
    <name type="scientific">Viridibacillus arenosi FSL R5-213</name>
    <dbReference type="NCBI Taxonomy" id="1227360"/>
    <lineage>
        <taxon>Bacteria</taxon>
        <taxon>Bacillati</taxon>
        <taxon>Bacillota</taxon>
        <taxon>Bacilli</taxon>
        <taxon>Bacillales</taxon>
        <taxon>Caryophanaceae</taxon>
        <taxon>Viridibacillus</taxon>
    </lineage>
</organism>
<protein>
    <recommendedName>
        <fullName evidence="3">DUF4367 domain-containing protein</fullName>
    </recommendedName>
</protein>
<gene>
    <name evidence="1" type="ORF">C176_12973</name>
</gene>
<reference evidence="1 2" key="1">
    <citation type="journal article" date="2014" name="BMC Genomics">
        <title>Genomic comparison of sporeforming bacilli isolated from milk.</title>
        <authorList>
            <person name="Moreno Switt A.I."/>
            <person name="Andrus A.D."/>
            <person name="Ranieri M.L."/>
            <person name="Orsi R.H."/>
            <person name="Ivy R."/>
            <person name="den Bakker H.C."/>
            <person name="Martin N.H."/>
            <person name="Wiedmann M."/>
            <person name="Boor K.J."/>
        </authorList>
    </citation>
    <scope>NUCLEOTIDE SEQUENCE [LARGE SCALE GENOMIC DNA]</scope>
    <source>
        <strain evidence="1 2">FSL R5-213</strain>
    </source>
</reference>
<dbReference type="eggNOG" id="ENOG5032KQD">
    <property type="taxonomic scope" value="Bacteria"/>
</dbReference>
<evidence type="ECO:0008006" key="3">
    <source>
        <dbReference type="Google" id="ProtNLM"/>
    </source>
</evidence>